<evidence type="ECO:0000256" key="3">
    <source>
        <dbReference type="ARBA" id="ARBA00018505"/>
    </source>
</evidence>
<sequence>MSTAYAVNERVLCYHGPLVYEAKVLKTAYWDETTTKTGTIGEHYFVHYKGWKQTWDEWVPSSRLLKLNDTNLALQKSLMAQFKPPAKEKEASTSQHRHSGSTSSNFASTSKDVASSGTQRRKDGGGVSGLGGTTSSRKRGRDEMMDSDAANAKMKKPEMKLDVPDVLKVVLVDDWEAVTKNNQLVPLPRSPTVEEILGEFKEYCSSSDKKLPRSKETVLPTLISGLLLYFERSLGNNLLYRFERGQYADARRRYITGQHVVIGEEKSMGEVYGAEHLLRMLVNLPSMIAQTSLDPESVAILREYIVELMNFMVANKTRFFLQEYENAPSHYVTFMRS</sequence>
<dbReference type="InterPro" id="IPR016197">
    <property type="entry name" value="Chromo-like_dom_sf"/>
</dbReference>
<dbReference type="GO" id="GO:0006325">
    <property type="term" value="P:chromatin organization"/>
    <property type="evidence" value="ECO:0007669"/>
    <property type="project" value="UniProtKB-KW"/>
</dbReference>
<keyword evidence="7" id="KW-0539">Nucleus</keyword>
<dbReference type="InterPro" id="IPR026541">
    <property type="entry name" value="MRG_dom"/>
</dbReference>
<feature type="region of interest" description="Disordered" evidence="8">
    <location>
        <begin position="83"/>
        <end position="145"/>
    </location>
</feature>
<accession>A0A0C3QJR5</accession>
<dbReference type="InterPro" id="IPR053820">
    <property type="entry name" value="MSL3_chromo-like"/>
</dbReference>
<evidence type="ECO:0000256" key="7">
    <source>
        <dbReference type="ARBA" id="ARBA00023242"/>
    </source>
</evidence>
<evidence type="ECO:0000313" key="12">
    <source>
        <dbReference type="Proteomes" id="UP000054248"/>
    </source>
</evidence>
<evidence type="ECO:0000313" key="11">
    <source>
        <dbReference type="EMBL" id="KIO27401.1"/>
    </source>
</evidence>
<reference evidence="12" key="2">
    <citation type="submission" date="2015-01" db="EMBL/GenBank/DDBJ databases">
        <title>Evolutionary Origins and Diversification of the Mycorrhizal Mutualists.</title>
        <authorList>
            <consortium name="DOE Joint Genome Institute"/>
            <consortium name="Mycorrhizal Genomics Consortium"/>
            <person name="Kohler A."/>
            <person name="Kuo A."/>
            <person name="Nagy L.G."/>
            <person name="Floudas D."/>
            <person name="Copeland A."/>
            <person name="Barry K.W."/>
            <person name="Cichocki N."/>
            <person name="Veneault-Fourrey C."/>
            <person name="LaButti K."/>
            <person name="Lindquist E.A."/>
            <person name="Lipzen A."/>
            <person name="Lundell T."/>
            <person name="Morin E."/>
            <person name="Murat C."/>
            <person name="Riley R."/>
            <person name="Ohm R."/>
            <person name="Sun H."/>
            <person name="Tunlid A."/>
            <person name="Henrissat B."/>
            <person name="Grigoriev I.V."/>
            <person name="Hibbett D.S."/>
            <person name="Martin F."/>
        </authorList>
    </citation>
    <scope>NUCLEOTIDE SEQUENCE [LARGE SCALE GENOMIC DNA]</scope>
    <source>
        <strain evidence="12">MUT 4182</strain>
    </source>
</reference>
<evidence type="ECO:0000256" key="2">
    <source>
        <dbReference type="ARBA" id="ARBA00009093"/>
    </source>
</evidence>
<dbReference type="STRING" id="1051891.A0A0C3QJR5"/>
<comment type="subcellular location">
    <subcellularLocation>
        <location evidence="1">Nucleus</location>
    </subcellularLocation>
</comment>
<dbReference type="EMBL" id="KN823009">
    <property type="protein sequence ID" value="KIO27401.1"/>
    <property type="molecule type" value="Genomic_DNA"/>
</dbReference>
<evidence type="ECO:0000259" key="9">
    <source>
        <dbReference type="Pfam" id="PF05712"/>
    </source>
</evidence>
<keyword evidence="5" id="KW-0805">Transcription regulation</keyword>
<dbReference type="InterPro" id="IPR008676">
    <property type="entry name" value="MRG"/>
</dbReference>
<comment type="similarity">
    <text evidence="2">Belongs to the MRG family.</text>
</comment>
<dbReference type="PANTHER" id="PTHR10880:SF15">
    <property type="entry name" value="MSL COMPLEX SUBUNIT 3"/>
    <property type="match status" value="1"/>
</dbReference>
<evidence type="ECO:0000256" key="8">
    <source>
        <dbReference type="SAM" id="MobiDB-lite"/>
    </source>
</evidence>
<proteinExistence type="inferred from homology"/>
<evidence type="ECO:0000256" key="6">
    <source>
        <dbReference type="ARBA" id="ARBA00023163"/>
    </source>
</evidence>
<evidence type="ECO:0000256" key="4">
    <source>
        <dbReference type="ARBA" id="ARBA00022853"/>
    </source>
</evidence>
<dbReference type="Pfam" id="PF05712">
    <property type="entry name" value="MRG"/>
    <property type="match status" value="1"/>
</dbReference>
<keyword evidence="12" id="KW-1185">Reference proteome</keyword>
<evidence type="ECO:0000256" key="5">
    <source>
        <dbReference type="ARBA" id="ARBA00023015"/>
    </source>
</evidence>
<dbReference type="PROSITE" id="PS51640">
    <property type="entry name" value="MRG"/>
    <property type="match status" value="1"/>
</dbReference>
<dbReference type="CDD" id="cd18983">
    <property type="entry name" value="CBD_MSL3_like"/>
    <property type="match status" value="1"/>
</dbReference>
<feature type="domain" description="MRG" evidence="9">
    <location>
        <begin position="138"/>
        <end position="326"/>
    </location>
</feature>
<evidence type="ECO:0000256" key="1">
    <source>
        <dbReference type="ARBA" id="ARBA00004123"/>
    </source>
</evidence>
<dbReference type="AlphaFoldDB" id="A0A0C3QJR5"/>
<dbReference type="GO" id="GO:0006355">
    <property type="term" value="P:regulation of DNA-templated transcription"/>
    <property type="evidence" value="ECO:0007669"/>
    <property type="project" value="InterPro"/>
</dbReference>
<protein>
    <recommendedName>
        <fullName evidence="3">Chromatin modification-related protein EAF3</fullName>
    </recommendedName>
</protein>
<dbReference type="PIRSF" id="PIRSF038133">
    <property type="entry name" value="HAT_Nua4_EAF3/MRG15"/>
    <property type="match status" value="1"/>
</dbReference>
<reference evidence="11 12" key="1">
    <citation type="submission" date="2014-04" db="EMBL/GenBank/DDBJ databases">
        <authorList>
            <consortium name="DOE Joint Genome Institute"/>
            <person name="Kuo A."/>
            <person name="Girlanda M."/>
            <person name="Perotto S."/>
            <person name="Kohler A."/>
            <person name="Nagy L.G."/>
            <person name="Floudas D."/>
            <person name="Copeland A."/>
            <person name="Barry K.W."/>
            <person name="Cichocki N."/>
            <person name="Veneault-Fourrey C."/>
            <person name="LaButti K."/>
            <person name="Lindquist E.A."/>
            <person name="Lipzen A."/>
            <person name="Lundell T."/>
            <person name="Morin E."/>
            <person name="Murat C."/>
            <person name="Sun H."/>
            <person name="Tunlid A."/>
            <person name="Henrissat B."/>
            <person name="Grigoriev I.V."/>
            <person name="Hibbett D.S."/>
            <person name="Martin F."/>
            <person name="Nordberg H.P."/>
            <person name="Cantor M.N."/>
            <person name="Hua S.X."/>
        </authorList>
    </citation>
    <scope>NUCLEOTIDE SEQUENCE [LARGE SCALE GENOMIC DNA]</scope>
    <source>
        <strain evidence="11 12">MUT 4182</strain>
    </source>
</reference>
<dbReference type="Gene3D" id="1.10.274.30">
    <property type="entry name" value="MRG domain"/>
    <property type="match status" value="1"/>
</dbReference>
<organism evidence="11 12">
    <name type="scientific">Tulasnella calospora MUT 4182</name>
    <dbReference type="NCBI Taxonomy" id="1051891"/>
    <lineage>
        <taxon>Eukaryota</taxon>
        <taxon>Fungi</taxon>
        <taxon>Dikarya</taxon>
        <taxon>Basidiomycota</taxon>
        <taxon>Agaricomycotina</taxon>
        <taxon>Agaricomycetes</taxon>
        <taxon>Cantharellales</taxon>
        <taxon>Tulasnellaceae</taxon>
        <taxon>Tulasnella</taxon>
    </lineage>
</organism>
<dbReference type="GO" id="GO:0035267">
    <property type="term" value="C:NuA4 histone acetyltransferase complex"/>
    <property type="evidence" value="ECO:0007669"/>
    <property type="project" value="TreeGrafter"/>
</dbReference>
<name>A0A0C3QJR5_9AGAM</name>
<feature type="compositionally biased region" description="Low complexity" evidence="8">
    <location>
        <begin position="100"/>
        <end position="110"/>
    </location>
</feature>
<dbReference type="Pfam" id="PF22732">
    <property type="entry name" value="MSL3_chromo-like"/>
    <property type="match status" value="1"/>
</dbReference>
<evidence type="ECO:0000259" key="10">
    <source>
        <dbReference type="Pfam" id="PF22732"/>
    </source>
</evidence>
<dbReference type="SUPFAM" id="SSF54160">
    <property type="entry name" value="Chromo domain-like"/>
    <property type="match status" value="1"/>
</dbReference>
<feature type="domain" description="MSL3 chromodomain-like" evidence="10">
    <location>
        <begin position="5"/>
        <end position="78"/>
    </location>
</feature>
<dbReference type="PANTHER" id="PTHR10880">
    <property type="entry name" value="MORTALITY FACTOR 4-LIKE PROTEIN"/>
    <property type="match status" value="1"/>
</dbReference>
<keyword evidence="4" id="KW-0156">Chromatin regulator</keyword>
<dbReference type="HOGENOM" id="CLU_039566_1_1_1"/>
<keyword evidence="6" id="KW-0804">Transcription</keyword>
<dbReference type="InterPro" id="IPR038217">
    <property type="entry name" value="MRG_C_sf"/>
</dbReference>
<gene>
    <name evidence="11" type="ORF">M407DRAFT_191103</name>
</gene>
<dbReference type="OrthoDB" id="124855at2759"/>
<dbReference type="GO" id="GO:0032221">
    <property type="term" value="C:Rpd3S complex"/>
    <property type="evidence" value="ECO:0007669"/>
    <property type="project" value="TreeGrafter"/>
</dbReference>
<dbReference type="Gene3D" id="2.30.30.140">
    <property type="match status" value="1"/>
</dbReference>
<dbReference type="Proteomes" id="UP000054248">
    <property type="component" value="Unassembled WGS sequence"/>
</dbReference>